<keyword evidence="3 7" id="KW-0812">Transmembrane</keyword>
<comment type="subcellular location">
    <subcellularLocation>
        <location evidence="1">Cell membrane</location>
        <topology evidence="1">Multi-pass membrane protein</topology>
    </subcellularLocation>
</comment>
<dbReference type="InterPro" id="IPR000326">
    <property type="entry name" value="PAP2/HPO"/>
</dbReference>
<keyword evidence="5 7" id="KW-1133">Transmembrane helix</keyword>
<keyword evidence="6 7" id="KW-0472">Membrane</keyword>
<dbReference type="Pfam" id="PF01569">
    <property type="entry name" value="PAP2"/>
    <property type="match status" value="1"/>
</dbReference>
<keyword evidence="2" id="KW-1003">Cell membrane</keyword>
<evidence type="ECO:0000313" key="10">
    <source>
        <dbReference type="Proteomes" id="UP000823868"/>
    </source>
</evidence>
<dbReference type="AlphaFoldDB" id="A0A9D2BZJ3"/>
<accession>A0A9D2BZJ3</accession>
<sequence>MHGLLHLDSQILLWLQEMVRTPLLTKFFTFFTQLGNSGALWIVLALLMLCHPRTRRAGWCALIAMLLGLLCTNVVLKHLVQRTRPWHILHDLLPLVREPDPNSFPSGHTTAAFAAGVAWFRTLPWRWARNGALVLAVLMGFSRLYVGVHFPTDVLAGAIVGTLCAILALRLTRRHFLRHLPPL</sequence>
<evidence type="ECO:0000256" key="7">
    <source>
        <dbReference type="SAM" id="Phobius"/>
    </source>
</evidence>
<dbReference type="Proteomes" id="UP000823868">
    <property type="component" value="Unassembled WGS sequence"/>
</dbReference>
<feature type="domain" description="Phosphatidic acid phosphatase type 2/haloperoxidase" evidence="8">
    <location>
        <begin position="57"/>
        <end position="169"/>
    </location>
</feature>
<feature type="transmembrane region" description="Helical" evidence="7">
    <location>
        <begin position="154"/>
        <end position="172"/>
    </location>
</feature>
<dbReference type="InterPro" id="IPR036938">
    <property type="entry name" value="PAP2/HPO_sf"/>
</dbReference>
<dbReference type="EMBL" id="DXDX01000119">
    <property type="protein sequence ID" value="HIY21530.1"/>
    <property type="molecule type" value="Genomic_DNA"/>
</dbReference>
<dbReference type="PANTHER" id="PTHR14969">
    <property type="entry name" value="SPHINGOSINE-1-PHOSPHATE PHOSPHOHYDROLASE"/>
    <property type="match status" value="1"/>
</dbReference>
<gene>
    <name evidence="9" type="ORF">H9841_06490</name>
</gene>
<feature type="transmembrane region" description="Helical" evidence="7">
    <location>
        <begin position="27"/>
        <end position="50"/>
    </location>
</feature>
<dbReference type="GO" id="GO:0016787">
    <property type="term" value="F:hydrolase activity"/>
    <property type="evidence" value="ECO:0007669"/>
    <property type="project" value="UniProtKB-KW"/>
</dbReference>
<keyword evidence="4" id="KW-0378">Hydrolase</keyword>
<proteinExistence type="predicted"/>
<evidence type="ECO:0000256" key="2">
    <source>
        <dbReference type="ARBA" id="ARBA00022475"/>
    </source>
</evidence>
<evidence type="ECO:0000256" key="6">
    <source>
        <dbReference type="ARBA" id="ARBA00023136"/>
    </source>
</evidence>
<evidence type="ECO:0000256" key="5">
    <source>
        <dbReference type="ARBA" id="ARBA00022989"/>
    </source>
</evidence>
<organism evidence="9 10">
    <name type="scientific">Candidatus Flavonifractor merdigallinarum</name>
    <dbReference type="NCBI Taxonomy" id="2838589"/>
    <lineage>
        <taxon>Bacteria</taxon>
        <taxon>Bacillati</taxon>
        <taxon>Bacillota</taxon>
        <taxon>Clostridia</taxon>
        <taxon>Eubacteriales</taxon>
        <taxon>Oscillospiraceae</taxon>
        <taxon>Flavonifractor</taxon>
    </lineage>
</organism>
<feature type="transmembrane region" description="Helical" evidence="7">
    <location>
        <begin position="57"/>
        <end position="76"/>
    </location>
</feature>
<dbReference type="SUPFAM" id="SSF48317">
    <property type="entry name" value="Acid phosphatase/Vanadium-dependent haloperoxidase"/>
    <property type="match status" value="1"/>
</dbReference>
<reference evidence="9" key="2">
    <citation type="submission" date="2021-04" db="EMBL/GenBank/DDBJ databases">
        <authorList>
            <person name="Gilroy R."/>
        </authorList>
    </citation>
    <scope>NUCLEOTIDE SEQUENCE</scope>
    <source>
        <strain evidence="9">ChiBcec16_6824</strain>
    </source>
</reference>
<name>A0A9D2BZJ3_9FIRM</name>
<comment type="caution">
    <text evidence="9">The sequence shown here is derived from an EMBL/GenBank/DDBJ whole genome shotgun (WGS) entry which is preliminary data.</text>
</comment>
<evidence type="ECO:0000256" key="1">
    <source>
        <dbReference type="ARBA" id="ARBA00004651"/>
    </source>
</evidence>
<evidence type="ECO:0000256" key="4">
    <source>
        <dbReference type="ARBA" id="ARBA00022801"/>
    </source>
</evidence>
<dbReference type="GO" id="GO:0005886">
    <property type="term" value="C:plasma membrane"/>
    <property type="evidence" value="ECO:0007669"/>
    <property type="project" value="UniProtKB-SubCell"/>
</dbReference>
<dbReference type="Gene3D" id="1.20.144.10">
    <property type="entry name" value="Phosphatidic acid phosphatase type 2/haloperoxidase"/>
    <property type="match status" value="2"/>
</dbReference>
<reference evidence="9" key="1">
    <citation type="journal article" date="2021" name="PeerJ">
        <title>Extensive microbial diversity within the chicken gut microbiome revealed by metagenomics and culture.</title>
        <authorList>
            <person name="Gilroy R."/>
            <person name="Ravi A."/>
            <person name="Getino M."/>
            <person name="Pursley I."/>
            <person name="Horton D.L."/>
            <person name="Alikhan N.F."/>
            <person name="Baker D."/>
            <person name="Gharbi K."/>
            <person name="Hall N."/>
            <person name="Watson M."/>
            <person name="Adriaenssens E.M."/>
            <person name="Foster-Nyarko E."/>
            <person name="Jarju S."/>
            <person name="Secka A."/>
            <person name="Antonio M."/>
            <person name="Oren A."/>
            <person name="Chaudhuri R.R."/>
            <person name="La Ragione R."/>
            <person name="Hildebrand F."/>
            <person name="Pallen M.J."/>
        </authorList>
    </citation>
    <scope>NUCLEOTIDE SEQUENCE</scope>
    <source>
        <strain evidence="9">ChiBcec16_6824</strain>
    </source>
</reference>
<dbReference type="SMART" id="SM00014">
    <property type="entry name" value="acidPPc"/>
    <property type="match status" value="1"/>
</dbReference>
<evidence type="ECO:0000313" key="9">
    <source>
        <dbReference type="EMBL" id="HIY21530.1"/>
    </source>
</evidence>
<protein>
    <submittedName>
        <fullName evidence="9">Phosphatase PAP2 family protein</fullName>
    </submittedName>
</protein>
<evidence type="ECO:0000259" key="8">
    <source>
        <dbReference type="SMART" id="SM00014"/>
    </source>
</evidence>
<dbReference type="PANTHER" id="PTHR14969:SF62">
    <property type="entry name" value="DECAPRENYLPHOSPHORYL-5-PHOSPHORIBOSE PHOSPHATASE RV3807C-RELATED"/>
    <property type="match status" value="1"/>
</dbReference>
<evidence type="ECO:0000256" key="3">
    <source>
        <dbReference type="ARBA" id="ARBA00022692"/>
    </source>
</evidence>